<dbReference type="Proteomes" id="UP000815325">
    <property type="component" value="Unassembled WGS sequence"/>
</dbReference>
<dbReference type="EMBL" id="MU069652">
    <property type="protein sequence ID" value="KAF5836607.1"/>
    <property type="molecule type" value="Genomic_DNA"/>
</dbReference>
<organism evidence="2 3">
    <name type="scientific">Dunaliella salina</name>
    <name type="common">Green alga</name>
    <name type="synonym">Protococcus salinus</name>
    <dbReference type="NCBI Taxonomy" id="3046"/>
    <lineage>
        <taxon>Eukaryota</taxon>
        <taxon>Viridiplantae</taxon>
        <taxon>Chlorophyta</taxon>
        <taxon>core chlorophytes</taxon>
        <taxon>Chlorophyceae</taxon>
        <taxon>CS clade</taxon>
        <taxon>Chlamydomonadales</taxon>
        <taxon>Dunaliellaceae</taxon>
        <taxon>Dunaliella</taxon>
    </lineage>
</organism>
<accession>A0ABQ7GPS2</accession>
<feature type="compositionally biased region" description="Low complexity" evidence="1">
    <location>
        <begin position="120"/>
        <end position="132"/>
    </location>
</feature>
<proteinExistence type="predicted"/>
<feature type="region of interest" description="Disordered" evidence="1">
    <location>
        <begin position="1"/>
        <end position="92"/>
    </location>
</feature>
<keyword evidence="3" id="KW-1185">Reference proteome</keyword>
<feature type="compositionally biased region" description="Polar residues" evidence="1">
    <location>
        <begin position="79"/>
        <end position="92"/>
    </location>
</feature>
<evidence type="ECO:0000313" key="2">
    <source>
        <dbReference type="EMBL" id="KAF5836607.1"/>
    </source>
</evidence>
<evidence type="ECO:0000313" key="3">
    <source>
        <dbReference type="Proteomes" id="UP000815325"/>
    </source>
</evidence>
<feature type="region of interest" description="Disordered" evidence="1">
    <location>
        <begin position="106"/>
        <end position="132"/>
    </location>
</feature>
<name>A0ABQ7GPS2_DUNSA</name>
<feature type="compositionally biased region" description="Pro residues" evidence="1">
    <location>
        <begin position="66"/>
        <end position="78"/>
    </location>
</feature>
<sequence>MLPFSTSPVLPTSRALKRGCLPPTAVRSSQQSNIDFPESYIPPGTTKWSKERGSLPLTPAQQRSPSPSPSPNPIPSPSQTPLQKLANGSEQRQWRLQQSFNLQARQQAAPGFPSDTPAASQSQGLQGSSLSDSQLDAVATQCLSSWFAGAPPPAPPQQLQPGVLDHEDPHVVSQAITSLMDSQQLEEAVMAVTYIVTKNRTRVLEL</sequence>
<reference evidence="2" key="1">
    <citation type="submission" date="2017-08" db="EMBL/GenBank/DDBJ databases">
        <authorList>
            <person name="Polle J.E."/>
            <person name="Barry K."/>
            <person name="Cushman J."/>
            <person name="Schmutz J."/>
            <person name="Tran D."/>
            <person name="Hathwaick L.T."/>
            <person name="Yim W.C."/>
            <person name="Jenkins J."/>
            <person name="Mckie-Krisberg Z.M."/>
            <person name="Prochnik S."/>
            <person name="Lindquist E."/>
            <person name="Dockter R.B."/>
            <person name="Adam C."/>
            <person name="Molina H."/>
            <person name="Bunkerborg J."/>
            <person name="Jin E."/>
            <person name="Buchheim M."/>
            <person name="Magnuson J."/>
        </authorList>
    </citation>
    <scope>NUCLEOTIDE SEQUENCE</scope>
    <source>
        <strain evidence="2">CCAP 19/18</strain>
    </source>
</reference>
<gene>
    <name evidence="2" type="ORF">DUNSADRAFT_5681</name>
</gene>
<feature type="compositionally biased region" description="Polar residues" evidence="1">
    <location>
        <begin position="1"/>
        <end position="10"/>
    </location>
</feature>
<protein>
    <submittedName>
        <fullName evidence="2">Uncharacterized protein</fullName>
    </submittedName>
</protein>
<evidence type="ECO:0000256" key="1">
    <source>
        <dbReference type="SAM" id="MobiDB-lite"/>
    </source>
</evidence>
<comment type="caution">
    <text evidence="2">The sequence shown here is derived from an EMBL/GenBank/DDBJ whole genome shotgun (WGS) entry which is preliminary data.</text>
</comment>